<feature type="compositionally biased region" description="Low complexity" evidence="18">
    <location>
        <begin position="490"/>
        <end position="512"/>
    </location>
</feature>
<dbReference type="InterPro" id="IPR001577">
    <property type="entry name" value="Peptidase_M8"/>
</dbReference>
<comment type="caution">
    <text evidence="20">The sequence shown here is derived from an EMBL/GenBank/DDBJ whole genome shotgun (WGS) entry which is preliminary data.</text>
</comment>
<dbReference type="GO" id="GO:0046872">
    <property type="term" value="F:metal ion binding"/>
    <property type="evidence" value="ECO:0007669"/>
    <property type="project" value="UniProtKB-KW"/>
</dbReference>
<keyword evidence="8 16" id="KW-0862">Zinc</keyword>
<evidence type="ECO:0000313" key="20">
    <source>
        <dbReference type="EMBL" id="RNF20902.1"/>
    </source>
</evidence>
<keyword evidence="19" id="KW-1133">Transmembrane helix</keyword>
<keyword evidence="7 17" id="KW-0378">Hydrolase</keyword>
<evidence type="ECO:0000256" key="7">
    <source>
        <dbReference type="ARBA" id="ARBA00022801"/>
    </source>
</evidence>
<dbReference type="GO" id="GO:0007155">
    <property type="term" value="P:cell adhesion"/>
    <property type="evidence" value="ECO:0007669"/>
    <property type="project" value="UniProtKB-KW"/>
</dbReference>
<name>A0A3R7PBI4_9TRYP</name>
<dbReference type="PANTHER" id="PTHR10942">
    <property type="entry name" value="LEISHMANOLYSIN-LIKE PEPTIDASE"/>
    <property type="match status" value="1"/>
</dbReference>
<comment type="similarity">
    <text evidence="3 17">Belongs to the peptidase M8 family.</text>
</comment>
<feature type="binding site" evidence="16">
    <location>
        <position position="262"/>
    </location>
    <ligand>
        <name>Zn(2+)</name>
        <dbReference type="ChEBI" id="CHEBI:29105"/>
        <note>catalytic</note>
    </ligand>
</feature>
<feature type="compositionally biased region" description="Basic and acidic residues" evidence="18">
    <location>
        <begin position="1"/>
        <end position="17"/>
    </location>
</feature>
<dbReference type="GO" id="GO:0016020">
    <property type="term" value="C:membrane"/>
    <property type="evidence" value="ECO:0007669"/>
    <property type="project" value="UniProtKB-SubCell"/>
</dbReference>
<evidence type="ECO:0000313" key="21">
    <source>
        <dbReference type="Proteomes" id="UP000284403"/>
    </source>
</evidence>
<evidence type="ECO:0000256" key="11">
    <source>
        <dbReference type="ARBA" id="ARBA00023136"/>
    </source>
</evidence>
<keyword evidence="9" id="KW-0130">Cell adhesion</keyword>
<dbReference type="GO" id="GO:0004222">
    <property type="term" value="F:metalloendopeptidase activity"/>
    <property type="evidence" value="ECO:0007669"/>
    <property type="project" value="UniProtKB-UniRule"/>
</dbReference>
<dbReference type="Gene3D" id="3.90.132.10">
    <property type="entry name" value="Leishmanolysin , domain 2"/>
    <property type="match status" value="1"/>
</dbReference>
<comment type="cofactor">
    <cofactor evidence="16 17">
        <name>Zn(2+)</name>
        <dbReference type="ChEBI" id="CHEBI:29105"/>
    </cofactor>
    <text evidence="16 17">Binds 1 zinc ion per subunit.</text>
</comment>
<evidence type="ECO:0000256" key="12">
    <source>
        <dbReference type="ARBA" id="ARBA00023145"/>
    </source>
</evidence>
<protein>
    <recommendedName>
        <fullName evidence="17">Leishmanolysin-like peptidase</fullName>
        <ecNumber evidence="17">3.4.24.-</ecNumber>
    </recommendedName>
</protein>
<evidence type="ECO:0000256" key="5">
    <source>
        <dbReference type="ARBA" id="ARBA00022723"/>
    </source>
</evidence>
<dbReference type="AlphaFoldDB" id="A0A3R7PBI4"/>
<gene>
    <name evidence="20" type="ORF">Tco025E_03607</name>
</gene>
<keyword evidence="21" id="KW-1185">Reference proteome</keyword>
<comment type="catalytic activity">
    <reaction evidence="1">
        <text>Preference for hydrophobic residues at P1 and P1' and basic residues at P2' and P3'. A model nonapeptide is cleaved at -Ala-Tyr-|-Leu-Lys-Lys-.</text>
        <dbReference type="EC" id="3.4.24.36"/>
    </reaction>
</comment>
<keyword evidence="6" id="KW-0732">Signal</keyword>
<feature type="binding site" evidence="16">
    <location>
        <position position="192"/>
    </location>
    <ligand>
        <name>Zn(2+)</name>
        <dbReference type="ChEBI" id="CHEBI:29105"/>
        <note>catalytic</note>
    </ligand>
</feature>
<reference evidence="20 21" key="1">
    <citation type="journal article" date="2018" name="BMC Genomics">
        <title>Genomic comparison of Trypanosoma conorhini and Trypanosoma rangeli to Trypanosoma cruzi strains of high and low virulence.</title>
        <authorList>
            <person name="Bradwell K.R."/>
            <person name="Koparde V.N."/>
            <person name="Matveyev A.V."/>
            <person name="Serrano M.G."/>
            <person name="Alves J.M."/>
            <person name="Parikh H."/>
            <person name="Huang B."/>
            <person name="Lee V."/>
            <person name="Espinosa-Alvarez O."/>
            <person name="Ortiz P.A."/>
            <person name="Costa-Martins A.G."/>
            <person name="Teixeira M.M."/>
            <person name="Buck G.A."/>
        </authorList>
    </citation>
    <scope>NUCLEOTIDE SEQUENCE [LARGE SCALE GENOMIC DNA]</scope>
    <source>
        <strain evidence="20 21">025E</strain>
    </source>
</reference>
<keyword evidence="4 17" id="KW-0645">Protease</keyword>
<evidence type="ECO:0000256" key="19">
    <source>
        <dbReference type="SAM" id="Phobius"/>
    </source>
</evidence>
<proteinExistence type="inferred from homology"/>
<dbReference type="FunFam" id="3.90.132.10:FF:000001">
    <property type="entry name" value="leishmanolysin-like peptidase isoform X2"/>
    <property type="match status" value="1"/>
</dbReference>
<dbReference type="EMBL" id="MKKU01000168">
    <property type="protein sequence ID" value="RNF20902.1"/>
    <property type="molecule type" value="Genomic_DNA"/>
</dbReference>
<comment type="subcellular location">
    <subcellularLocation>
        <location evidence="2">Membrane</location>
    </subcellularLocation>
</comment>
<keyword evidence="14" id="KW-0325">Glycoprotein</keyword>
<evidence type="ECO:0000256" key="4">
    <source>
        <dbReference type="ARBA" id="ARBA00022670"/>
    </source>
</evidence>
<dbReference type="Gene3D" id="2.10.55.10">
    <property type="entry name" value="Leishmanolysin domain 3"/>
    <property type="match status" value="1"/>
</dbReference>
<feature type="region of interest" description="Disordered" evidence="18">
    <location>
        <begin position="1"/>
        <end position="25"/>
    </location>
</feature>
<dbReference type="GeneID" id="40317218"/>
<dbReference type="PANTHER" id="PTHR10942:SF0">
    <property type="entry name" value="LEISHMANOLYSIN-LIKE PEPTIDASE"/>
    <property type="match status" value="1"/>
</dbReference>
<evidence type="ECO:0000256" key="1">
    <source>
        <dbReference type="ARBA" id="ARBA00001249"/>
    </source>
</evidence>
<dbReference type="EC" id="3.4.24.-" evidence="17"/>
<evidence type="ECO:0000256" key="17">
    <source>
        <dbReference type="RuleBase" id="RU366077"/>
    </source>
</evidence>
<evidence type="ECO:0000256" key="10">
    <source>
        <dbReference type="ARBA" id="ARBA00023049"/>
    </source>
</evidence>
<keyword evidence="13" id="KW-1015">Disulfide bond</keyword>
<organism evidence="20 21">
    <name type="scientific">Trypanosoma conorhini</name>
    <dbReference type="NCBI Taxonomy" id="83891"/>
    <lineage>
        <taxon>Eukaryota</taxon>
        <taxon>Discoba</taxon>
        <taxon>Euglenozoa</taxon>
        <taxon>Kinetoplastea</taxon>
        <taxon>Metakinetoplastina</taxon>
        <taxon>Trypanosomatida</taxon>
        <taxon>Trypanosomatidae</taxon>
        <taxon>Trypanosoma</taxon>
    </lineage>
</organism>
<dbReference type="Proteomes" id="UP000284403">
    <property type="component" value="Unassembled WGS sequence"/>
</dbReference>
<evidence type="ECO:0000256" key="2">
    <source>
        <dbReference type="ARBA" id="ARBA00004370"/>
    </source>
</evidence>
<dbReference type="SUPFAM" id="SSF55486">
    <property type="entry name" value="Metalloproteases ('zincins'), catalytic domain"/>
    <property type="match status" value="1"/>
</dbReference>
<keyword evidence="12" id="KW-0865">Zymogen</keyword>
<dbReference type="OrthoDB" id="527990at2759"/>
<evidence type="ECO:0000256" key="8">
    <source>
        <dbReference type="ARBA" id="ARBA00022833"/>
    </source>
</evidence>
<keyword evidence="11 19" id="KW-0472">Membrane</keyword>
<evidence type="ECO:0000256" key="18">
    <source>
        <dbReference type="SAM" id="MobiDB-lite"/>
    </source>
</evidence>
<dbReference type="GO" id="GO:0005737">
    <property type="term" value="C:cytoplasm"/>
    <property type="evidence" value="ECO:0007669"/>
    <property type="project" value="TreeGrafter"/>
</dbReference>
<evidence type="ECO:0000256" key="13">
    <source>
        <dbReference type="ARBA" id="ARBA00023157"/>
    </source>
</evidence>
<feature type="binding site" evidence="16">
    <location>
        <position position="196"/>
    </location>
    <ligand>
        <name>Zn(2+)</name>
        <dbReference type="ChEBI" id="CHEBI:29105"/>
        <note>catalytic</note>
    </ligand>
</feature>
<dbReference type="GO" id="GO:0006508">
    <property type="term" value="P:proteolysis"/>
    <property type="evidence" value="ECO:0007669"/>
    <property type="project" value="UniProtKB-KW"/>
</dbReference>
<dbReference type="RefSeq" id="XP_029229355.1">
    <property type="nucleotide sequence ID" value="XM_029370525.1"/>
</dbReference>
<feature type="region of interest" description="Disordered" evidence="18">
    <location>
        <begin position="484"/>
        <end position="512"/>
    </location>
</feature>
<keyword evidence="19" id="KW-0812">Transmembrane</keyword>
<sequence>MAESDSRPVKMLRELPRKGQGASRAYTAAAGAGGAGGWEPVRIVASARDLDDPSKYCTKEGERRPTFEGHDGECREDDILTSRKKAELLQTIIPSAIKLHAERLLVRRTESRLIVPRTITQTKCRHFTVPEEHYTDGVPDADAVLYLAAGPSVMFAVPCVTAEEDDRPTVGAMNFYLSGVFHPWFAVRVAAHELAHVLGFTYQQMDAQKMVRTVTAGSYGAKSGLVTSRLTKEKAQEHYNCGSLEGMPLKDEYDELSRLRSHWDRRYAKDELMGPTVATGAGFYTALTMAAFEDMGFFKANFSMAEPMSWGRNAGCDFVEAKECEPDDYTKFPAMFCHENSSDTTLYCTSDRVALGLCSASRSDKCVFINPSPFGSCRNEENTNLHGSRLGAGSWCLDGDSLKVNVERHDPEPGVVAVAAVCAEVVCTRDSVKVRYLGDGDWHDCPEGGFLSPASTSVDFAGGTIKCPKYEEVCTITPSGRSGVKLGSADNDNQGPNNNYGPDGNGGPNKNDGSAVAVHVGALVLAAVAVVVAVATPL</sequence>
<keyword evidence="5 16" id="KW-0479">Metal-binding</keyword>
<keyword evidence="10 16" id="KW-0482">Metalloprotease</keyword>
<evidence type="ECO:0000256" key="6">
    <source>
        <dbReference type="ARBA" id="ARBA00022729"/>
    </source>
</evidence>
<evidence type="ECO:0000256" key="3">
    <source>
        <dbReference type="ARBA" id="ARBA00005860"/>
    </source>
</evidence>
<accession>A0A3R7PBI4</accession>
<feature type="transmembrane region" description="Helical" evidence="19">
    <location>
        <begin position="516"/>
        <end position="535"/>
    </location>
</feature>
<evidence type="ECO:0000256" key="15">
    <source>
        <dbReference type="PIRSR" id="PIRSR601577-1"/>
    </source>
</evidence>
<evidence type="ECO:0000256" key="16">
    <source>
        <dbReference type="PIRSR" id="PIRSR601577-2"/>
    </source>
</evidence>
<dbReference type="Gene3D" id="3.10.170.20">
    <property type="match status" value="1"/>
</dbReference>
<evidence type="ECO:0000256" key="14">
    <source>
        <dbReference type="ARBA" id="ARBA00023180"/>
    </source>
</evidence>
<feature type="active site" evidence="15">
    <location>
        <position position="193"/>
    </location>
</feature>
<dbReference type="Gene3D" id="2.30.34.10">
    <property type="entry name" value="Leishmanolysin domain 4"/>
    <property type="match status" value="1"/>
</dbReference>
<evidence type="ECO:0000256" key="9">
    <source>
        <dbReference type="ARBA" id="ARBA00022889"/>
    </source>
</evidence>
<dbReference type="PRINTS" id="PR00782">
    <property type="entry name" value="LSHMANOLYSIN"/>
</dbReference>
<dbReference type="Pfam" id="PF01457">
    <property type="entry name" value="Peptidase_M8"/>
    <property type="match status" value="1"/>
</dbReference>